<accession>A0ABW3FQA7</accession>
<organism evidence="2 3">
    <name type="scientific">Saccharopolyspora rosea</name>
    <dbReference type="NCBI Taxonomy" id="524884"/>
    <lineage>
        <taxon>Bacteria</taxon>
        <taxon>Bacillati</taxon>
        <taxon>Actinomycetota</taxon>
        <taxon>Actinomycetes</taxon>
        <taxon>Pseudonocardiales</taxon>
        <taxon>Pseudonocardiaceae</taxon>
        <taxon>Saccharopolyspora</taxon>
    </lineage>
</organism>
<reference evidence="3" key="1">
    <citation type="journal article" date="2019" name="Int. J. Syst. Evol. Microbiol.">
        <title>The Global Catalogue of Microorganisms (GCM) 10K type strain sequencing project: providing services to taxonomists for standard genome sequencing and annotation.</title>
        <authorList>
            <consortium name="The Broad Institute Genomics Platform"/>
            <consortium name="The Broad Institute Genome Sequencing Center for Infectious Disease"/>
            <person name="Wu L."/>
            <person name="Ma J."/>
        </authorList>
    </citation>
    <scope>NUCLEOTIDE SEQUENCE [LARGE SCALE GENOMIC DNA]</scope>
    <source>
        <strain evidence="3">CCUG 56401</strain>
    </source>
</reference>
<proteinExistence type="predicted"/>
<dbReference type="EMBL" id="JBHTIW010000008">
    <property type="protein sequence ID" value="MFD0920754.1"/>
    <property type="molecule type" value="Genomic_DNA"/>
</dbReference>
<dbReference type="RefSeq" id="WP_263253901.1">
    <property type="nucleotide sequence ID" value="NZ_BAABLT010000006.1"/>
</dbReference>
<name>A0ABW3FQA7_9PSEU</name>
<protein>
    <recommendedName>
        <fullName evidence="4">Excreted virulence factor EspC, type VII ESX diderm</fullName>
    </recommendedName>
</protein>
<feature type="region of interest" description="Disordered" evidence="1">
    <location>
        <begin position="1"/>
        <end position="40"/>
    </location>
</feature>
<evidence type="ECO:0008006" key="4">
    <source>
        <dbReference type="Google" id="ProtNLM"/>
    </source>
</evidence>
<evidence type="ECO:0000256" key="1">
    <source>
        <dbReference type="SAM" id="MobiDB-lite"/>
    </source>
</evidence>
<gene>
    <name evidence="2" type="ORF">ACFQ16_13445</name>
</gene>
<evidence type="ECO:0000313" key="2">
    <source>
        <dbReference type="EMBL" id="MFD0920754.1"/>
    </source>
</evidence>
<dbReference type="Proteomes" id="UP001597018">
    <property type="component" value="Unassembled WGS sequence"/>
</dbReference>
<keyword evidence="3" id="KW-1185">Reference proteome</keyword>
<comment type="caution">
    <text evidence="2">The sequence shown here is derived from an EMBL/GenBank/DDBJ whole genome shotgun (WGS) entry which is preliminary data.</text>
</comment>
<evidence type="ECO:0000313" key="3">
    <source>
        <dbReference type="Proteomes" id="UP001597018"/>
    </source>
</evidence>
<sequence length="133" mass="13500">MTVAGHSDKQSPQSGRHGPAGRSGARRSAESGQGYSAEVAGQVGEASAALGQRLRDPAVAHDVAEIEQVLRGFSTAVEGMADGVGGVTEWLRAAGHAGPLSGHASVVADRLAHAGRELERLAEAIGQAREKAS</sequence>